<dbReference type="Gene3D" id="1.20.120.1620">
    <property type="match status" value="1"/>
</dbReference>
<dbReference type="InterPro" id="IPR038314">
    <property type="entry name" value="T6SS_sf"/>
</dbReference>
<sequence>MRFFVVSTMFFLLFMNKTIAVEPEYIIQGREILSQWGEIYCIKKYSVQEINVSDVNDSLDLFNHSDRVYSLVYSVNARDAIFKYVDNNVDDYGNLSVGNRLELLACVEISGSEKYKSFIKKQDRYLYQTNTGIGAVIRADGQKVPLSGIWRMITRYGEFETHKFKKGGIFPAWKNSDGATGYEWVLEKRDDGGAVKLDNPYF</sequence>
<dbReference type="RefSeq" id="WP_064547752.1">
    <property type="nucleotide sequence ID" value="NZ_LXEQ01000055.1"/>
</dbReference>
<evidence type="ECO:0000313" key="2">
    <source>
        <dbReference type="Proteomes" id="UP000078407"/>
    </source>
</evidence>
<comment type="caution">
    <text evidence="1">The sequence shown here is derived from an EMBL/GenBank/DDBJ whole genome shotgun (WGS) entry which is preliminary data.</text>
</comment>
<evidence type="ECO:0000313" key="1">
    <source>
        <dbReference type="EMBL" id="OAT25370.1"/>
    </source>
</evidence>
<proteinExistence type="predicted"/>
<gene>
    <name evidence="1" type="ORF">M976_03789</name>
</gene>
<protein>
    <submittedName>
        <fullName evidence="1">Uncharacterized protein</fullName>
    </submittedName>
</protein>
<organism evidence="1 2">
    <name type="scientific">Buttiauxella ferragutiae ATCC 51602</name>
    <dbReference type="NCBI Taxonomy" id="1354252"/>
    <lineage>
        <taxon>Bacteria</taxon>
        <taxon>Pseudomonadati</taxon>
        <taxon>Pseudomonadota</taxon>
        <taxon>Gammaproteobacteria</taxon>
        <taxon>Enterobacterales</taxon>
        <taxon>Enterobacteriaceae</taxon>
        <taxon>Buttiauxella</taxon>
    </lineage>
</organism>
<dbReference type="Proteomes" id="UP000078407">
    <property type="component" value="Unassembled WGS sequence"/>
</dbReference>
<reference evidence="1 2" key="1">
    <citation type="submission" date="2016-04" db="EMBL/GenBank/DDBJ databases">
        <title>ATOL: Assembling a taxonomically balanced genome-scale reconstruction of the evolutionary history of the Enterobacteriaceae.</title>
        <authorList>
            <person name="Plunkett G.III."/>
            <person name="Neeno-Eckwall E.C."/>
            <person name="Glasner J.D."/>
            <person name="Perna N.T."/>
        </authorList>
    </citation>
    <scope>NUCLEOTIDE SEQUENCE [LARGE SCALE GENOMIC DNA]</scope>
    <source>
        <strain evidence="1 2">ATCC 51602</strain>
    </source>
</reference>
<name>A0ABX2W417_9ENTR</name>
<accession>A0ABX2W417</accession>
<dbReference type="EMBL" id="LXEQ01000055">
    <property type="protein sequence ID" value="OAT25370.1"/>
    <property type="molecule type" value="Genomic_DNA"/>
</dbReference>
<keyword evidence="2" id="KW-1185">Reference proteome</keyword>